<dbReference type="AlphaFoldDB" id="M1QAV6"/>
<protein>
    <submittedName>
        <fullName evidence="1">Uncharacterized protein</fullName>
    </submittedName>
</protein>
<accession>M1QAV6</accession>
<organism evidence="1">
    <name type="scientific">uncultured organism</name>
    <dbReference type="NCBI Taxonomy" id="155900"/>
    <lineage>
        <taxon>unclassified sequences</taxon>
        <taxon>environmental samples</taxon>
    </lineage>
</organism>
<sequence>MKGEHDFTHAMSPMGDLSPGVETEWINGERKDTKYDIDKVLSVMLRFGYDDIQQSEITNEGLAGNGTRSGYYEGYYVDSHISKPNFQIPYDNSMAIQDPRDGKRDKWTFGMKFRLMGSYNGIIAERFGRFNIQIENDNDLILGLWEESSGLKEFVVKRNIDEYELHYLYVSVNGGKLEIRLNDERIYKETSFYSEGWDFEGKNTEDGNPLEINFDGEVNLVYLAGMDIDKFHDEKLGSWRSQIIDFGGTVQDPELYTPNYVEIGTYNGGNLNLELYMKESPHAEIMNREKYRWSDVTRSWNDRIYPPKDSFLYGRFVTIKIYFQMEFDWPSVSDLRVEFEKVPE</sequence>
<gene>
    <name evidence="1" type="ORF">FLSS-17_0016</name>
</gene>
<name>M1QAV6_9ZZZZ</name>
<reference evidence="1" key="1">
    <citation type="journal article" date="2013" name="Syst. Appl. Microbiol.">
        <title>New insights into the archaeal diversity of a hypersaline microbial mat obtained by a metagenomic approach.</title>
        <authorList>
            <person name="Lopez-Lopez A."/>
            <person name="Richter M."/>
            <person name="Pena A."/>
            <person name="Tamames J."/>
            <person name="Rossello-Mora R."/>
        </authorList>
    </citation>
    <scope>NUCLEOTIDE SEQUENCE</scope>
</reference>
<proteinExistence type="predicted"/>
<evidence type="ECO:0000313" key="1">
    <source>
        <dbReference type="EMBL" id="AGF93108.1"/>
    </source>
</evidence>
<dbReference type="EMBL" id="JX684082">
    <property type="protein sequence ID" value="AGF93108.1"/>
    <property type="molecule type" value="Genomic_DNA"/>
</dbReference>